<evidence type="ECO:0000313" key="3">
    <source>
        <dbReference type="EMBL" id="ELZ27764.1"/>
    </source>
</evidence>
<dbReference type="SMART" id="SM00564">
    <property type="entry name" value="PQQ"/>
    <property type="match status" value="4"/>
</dbReference>
<comment type="caution">
    <text evidence="3">The sequence shown here is derived from an EMBL/GenBank/DDBJ whole genome shotgun (WGS) entry which is preliminary data.</text>
</comment>
<dbReference type="AlphaFoldDB" id="M0D0T0"/>
<feature type="region of interest" description="Disordered" evidence="1">
    <location>
        <begin position="27"/>
        <end position="83"/>
    </location>
</feature>
<dbReference type="Gene3D" id="2.130.10.10">
    <property type="entry name" value="YVTN repeat-like/Quinoprotein amine dehydrogenase"/>
    <property type="match status" value="1"/>
</dbReference>
<name>M0D0T0_9EURY</name>
<dbReference type="Pfam" id="PF13360">
    <property type="entry name" value="PQQ_2"/>
    <property type="match status" value="2"/>
</dbReference>
<dbReference type="OrthoDB" id="145878at2157"/>
<evidence type="ECO:0000313" key="4">
    <source>
        <dbReference type="Proteomes" id="UP000011626"/>
    </source>
</evidence>
<dbReference type="RefSeq" id="WP_006883192.1">
    <property type="nucleotide sequence ID" value="NZ_AOIU01000013.1"/>
</dbReference>
<sequence>MKNVGRRRALAVFGSALVGGCVTDFGFTDDERRPRTPESIEWTVEDGPADVTADSDERPAPGSWPMAGYDPAGTAAAPAENAPERVPLERTWSESTGQNSPTTPVVADGTLLVVTTRHDAALSAFDPADGTERWSVTHDDISHVTPAIDDGAGFAPWENDGTGSHLSAVGLSDSERRWRRTLPASVSASPVIAGDTVFTGHEFDPTALAVDAESGELGVRLALSDPGTAVRCVAVADGRAYVGAAGSNSDYTNLGWVLALDPDAGAVEWVYPTGGPVADLAVRGGTVYLTDGSEVSALDADDGEVEWTTRDRDGPVGAESLAVTGDTVVAGAYERVTAFGASSGDRLWSVPVSGQNVLACAGDTVFAAGPVADEDTDALAAVALADGTERSRRALDAEPTGGTVAAGSVFVATEYGTLHRFGTG</sequence>
<accession>M0D0T0</accession>
<dbReference type="InterPro" id="IPR011047">
    <property type="entry name" value="Quinoprotein_ADH-like_sf"/>
</dbReference>
<dbReference type="InterPro" id="IPR002372">
    <property type="entry name" value="PQQ_rpt_dom"/>
</dbReference>
<feature type="domain" description="Pyrrolo-quinoline quinone repeat" evidence="2">
    <location>
        <begin position="91"/>
        <end position="200"/>
    </location>
</feature>
<dbReference type="PANTHER" id="PTHR34512">
    <property type="entry name" value="CELL SURFACE PROTEIN"/>
    <property type="match status" value="1"/>
</dbReference>
<dbReference type="Proteomes" id="UP000011626">
    <property type="component" value="Unassembled WGS sequence"/>
</dbReference>
<dbReference type="Gene3D" id="2.140.10.10">
    <property type="entry name" value="Quinoprotein alcohol dehydrogenase-like superfamily"/>
    <property type="match status" value="1"/>
</dbReference>
<dbReference type="eggNOG" id="arCOG02492">
    <property type="taxonomic scope" value="Archaea"/>
</dbReference>
<evidence type="ECO:0000259" key="2">
    <source>
        <dbReference type="Pfam" id="PF13360"/>
    </source>
</evidence>
<reference evidence="3 4" key="1">
    <citation type="journal article" date="2014" name="PLoS Genet.">
        <title>Phylogenetically driven sequencing of extremely halophilic archaea reveals strategies for static and dynamic osmo-response.</title>
        <authorList>
            <person name="Becker E.A."/>
            <person name="Seitzer P.M."/>
            <person name="Tritt A."/>
            <person name="Larsen D."/>
            <person name="Krusor M."/>
            <person name="Yao A.I."/>
            <person name="Wu D."/>
            <person name="Madern D."/>
            <person name="Eisen J.A."/>
            <person name="Darling A.E."/>
            <person name="Facciotti M.T."/>
        </authorList>
    </citation>
    <scope>NUCLEOTIDE SEQUENCE [LARGE SCALE GENOMIC DNA]</scope>
    <source>
        <strain evidence="3 4">2-9-1</strain>
    </source>
</reference>
<gene>
    <name evidence="3" type="ORF">C475_07580</name>
</gene>
<dbReference type="InterPro" id="IPR015943">
    <property type="entry name" value="WD40/YVTN_repeat-like_dom_sf"/>
</dbReference>
<dbReference type="PROSITE" id="PS51257">
    <property type="entry name" value="PROKAR_LIPOPROTEIN"/>
    <property type="match status" value="1"/>
</dbReference>
<keyword evidence="4" id="KW-1185">Reference proteome</keyword>
<dbReference type="SUPFAM" id="SSF50998">
    <property type="entry name" value="Quinoprotein alcohol dehydrogenase-like"/>
    <property type="match status" value="1"/>
</dbReference>
<proteinExistence type="predicted"/>
<dbReference type="STRING" id="797114.C475_07580"/>
<dbReference type="EMBL" id="AOIU01000013">
    <property type="protein sequence ID" value="ELZ27764.1"/>
    <property type="molecule type" value="Genomic_DNA"/>
</dbReference>
<dbReference type="InterPro" id="IPR018391">
    <property type="entry name" value="PQQ_b-propeller_rpt"/>
</dbReference>
<protein>
    <submittedName>
        <fullName evidence="3">Pyrrolo-quinoline quinone</fullName>
    </submittedName>
</protein>
<feature type="compositionally biased region" description="Low complexity" evidence="1">
    <location>
        <begin position="67"/>
        <end position="81"/>
    </location>
</feature>
<organism evidence="3 4">
    <name type="scientific">Halosimplex carlsbadense 2-9-1</name>
    <dbReference type="NCBI Taxonomy" id="797114"/>
    <lineage>
        <taxon>Archaea</taxon>
        <taxon>Methanobacteriati</taxon>
        <taxon>Methanobacteriota</taxon>
        <taxon>Stenosarchaea group</taxon>
        <taxon>Halobacteria</taxon>
        <taxon>Halobacteriales</taxon>
        <taxon>Haloarculaceae</taxon>
        <taxon>Halosimplex</taxon>
    </lineage>
</organism>
<evidence type="ECO:0000256" key="1">
    <source>
        <dbReference type="SAM" id="MobiDB-lite"/>
    </source>
</evidence>
<feature type="domain" description="Pyrrolo-quinoline quinone repeat" evidence="2">
    <location>
        <begin position="209"/>
        <end position="421"/>
    </location>
</feature>
<feature type="compositionally biased region" description="Basic and acidic residues" evidence="1">
    <location>
        <begin position="29"/>
        <end position="38"/>
    </location>
</feature>
<dbReference type="PANTHER" id="PTHR34512:SF30">
    <property type="entry name" value="OUTER MEMBRANE PROTEIN ASSEMBLY FACTOR BAMB"/>
    <property type="match status" value="1"/>
</dbReference>